<dbReference type="PROSITE" id="PS50112">
    <property type="entry name" value="PAS"/>
    <property type="match status" value="2"/>
</dbReference>
<dbReference type="RefSeq" id="WP_028310919.1">
    <property type="nucleotide sequence ID" value="NZ_AXWS01000008.1"/>
</dbReference>
<evidence type="ECO:0000313" key="6">
    <source>
        <dbReference type="RefSeq" id="WP_028310919.1"/>
    </source>
</evidence>
<dbReference type="PROSITE" id="PS50887">
    <property type="entry name" value="GGDEF"/>
    <property type="match status" value="1"/>
</dbReference>
<dbReference type="PROSITE" id="PS50113">
    <property type="entry name" value="PAC"/>
    <property type="match status" value="1"/>
</dbReference>
<dbReference type="PANTHER" id="PTHR44757">
    <property type="entry name" value="DIGUANYLATE CYCLASE DGCP"/>
    <property type="match status" value="1"/>
</dbReference>
<feature type="compositionally biased region" description="Low complexity" evidence="1">
    <location>
        <begin position="72"/>
        <end position="81"/>
    </location>
</feature>
<evidence type="ECO:0000256" key="1">
    <source>
        <dbReference type="SAM" id="MobiDB-lite"/>
    </source>
</evidence>
<feature type="domain" description="PAS" evidence="2">
    <location>
        <begin position="235"/>
        <end position="310"/>
    </location>
</feature>
<dbReference type="InterPro" id="IPR000160">
    <property type="entry name" value="GGDEF_dom"/>
</dbReference>
<name>A0A8B6X2H4_9BURK</name>
<accession>A0A8B6X2H4</accession>
<dbReference type="Gene3D" id="3.30.450.20">
    <property type="entry name" value="PAS domain"/>
    <property type="match status" value="2"/>
</dbReference>
<dbReference type="CDD" id="cd00130">
    <property type="entry name" value="PAS"/>
    <property type="match status" value="2"/>
</dbReference>
<dbReference type="InterPro" id="IPR013656">
    <property type="entry name" value="PAS_4"/>
</dbReference>
<dbReference type="AlphaFoldDB" id="A0A8B6X2H4"/>
<dbReference type="InterPro" id="IPR043128">
    <property type="entry name" value="Rev_trsase/Diguanyl_cyclase"/>
</dbReference>
<organism evidence="5 6">
    <name type="scientific">Derxia gummosa DSM 723</name>
    <dbReference type="NCBI Taxonomy" id="1121388"/>
    <lineage>
        <taxon>Bacteria</taxon>
        <taxon>Pseudomonadati</taxon>
        <taxon>Pseudomonadota</taxon>
        <taxon>Betaproteobacteria</taxon>
        <taxon>Burkholderiales</taxon>
        <taxon>Alcaligenaceae</taxon>
        <taxon>Derxia</taxon>
    </lineage>
</organism>
<reference evidence="6" key="3">
    <citation type="journal article" date="1997" name="Trends Biochem. Sci.">
        <title>PAS domain S-boxes in Archaea, Bacteria and sensors for oxygen and redox.</title>
        <authorList>
            <person name="Zhulin I.B."/>
            <person name="Taylor B.L."/>
            <person name="Dixon R."/>
        </authorList>
    </citation>
    <scope>NUCLEOTIDE SEQUENCE</scope>
</reference>
<dbReference type="InterPro" id="IPR000700">
    <property type="entry name" value="PAS-assoc_C"/>
</dbReference>
<evidence type="ECO:0000259" key="2">
    <source>
        <dbReference type="PROSITE" id="PS50112"/>
    </source>
</evidence>
<dbReference type="Pfam" id="PF08448">
    <property type="entry name" value="PAS_4"/>
    <property type="match status" value="1"/>
</dbReference>
<dbReference type="SUPFAM" id="SSF55073">
    <property type="entry name" value="Nucleotide cyclase"/>
    <property type="match status" value="1"/>
</dbReference>
<feature type="domain" description="PAC" evidence="3">
    <location>
        <begin position="313"/>
        <end position="365"/>
    </location>
</feature>
<dbReference type="InterPro" id="IPR052155">
    <property type="entry name" value="Biofilm_reg_signaling"/>
</dbReference>
<feature type="region of interest" description="Disordered" evidence="1">
    <location>
        <begin position="62"/>
        <end position="92"/>
    </location>
</feature>
<dbReference type="PANTHER" id="PTHR44757:SF2">
    <property type="entry name" value="BIOFILM ARCHITECTURE MAINTENANCE PROTEIN MBAA"/>
    <property type="match status" value="1"/>
</dbReference>
<feature type="domain" description="PAS" evidence="2">
    <location>
        <begin position="109"/>
        <end position="179"/>
    </location>
</feature>
<dbReference type="SMART" id="SM00086">
    <property type="entry name" value="PAC"/>
    <property type="match status" value="2"/>
</dbReference>
<evidence type="ECO:0000313" key="5">
    <source>
        <dbReference type="Proteomes" id="UP000675920"/>
    </source>
</evidence>
<evidence type="ECO:0000259" key="4">
    <source>
        <dbReference type="PROSITE" id="PS50887"/>
    </source>
</evidence>
<proteinExistence type="predicted"/>
<protein>
    <submittedName>
        <fullName evidence="6">PAS domain-containing protein</fullName>
    </submittedName>
</protein>
<dbReference type="OrthoDB" id="344644at2"/>
<dbReference type="InterPro" id="IPR000014">
    <property type="entry name" value="PAS"/>
</dbReference>
<dbReference type="Pfam" id="PF00990">
    <property type="entry name" value="GGDEF"/>
    <property type="match status" value="1"/>
</dbReference>
<reference evidence="6" key="1">
    <citation type="journal article" date="1995" name="Biochemistry">
        <title>1.4 A structure of photoactive yellow protein, a cytosolic photoreceptor: unusual fold, active site, and chromophore.</title>
        <authorList>
            <person name="Borgstahl G.E."/>
            <person name="Williams D.R."/>
            <person name="Getzoff E.D."/>
        </authorList>
    </citation>
    <scope>NUCLEOTIDE SEQUENCE</scope>
</reference>
<dbReference type="NCBIfam" id="TIGR00229">
    <property type="entry name" value="sensory_box"/>
    <property type="match status" value="2"/>
</dbReference>
<dbReference type="Gene3D" id="3.30.70.270">
    <property type="match status" value="1"/>
</dbReference>
<evidence type="ECO:0000259" key="3">
    <source>
        <dbReference type="PROSITE" id="PS50113"/>
    </source>
</evidence>
<dbReference type="InterPro" id="IPR029787">
    <property type="entry name" value="Nucleotide_cyclase"/>
</dbReference>
<dbReference type="SMART" id="SM00091">
    <property type="entry name" value="PAS"/>
    <property type="match status" value="2"/>
</dbReference>
<dbReference type="Pfam" id="PF08447">
    <property type="entry name" value="PAS_3"/>
    <property type="match status" value="1"/>
</dbReference>
<reference evidence="6" key="2">
    <citation type="journal article" date="1997" name="Curr. Biol.">
        <title>PAS: a multifunctional domain family comes to light.</title>
        <authorList>
            <person name="Ponting C.P."/>
            <person name="Aravind L."/>
        </authorList>
    </citation>
    <scope>NUCLEOTIDE SEQUENCE</scope>
</reference>
<dbReference type="InterPro" id="IPR001610">
    <property type="entry name" value="PAC"/>
</dbReference>
<reference evidence="6" key="4">
    <citation type="journal article" date="2004" name="Eur. J. Biochem.">
        <title>The PAS fold. A redefinition of the PAS domain based upon structural prediction.</title>
        <authorList>
            <person name="Hefti M.H."/>
            <person name="Francoijs K.J."/>
            <person name="de Vries S.C."/>
            <person name="Dixon R."/>
            <person name="Vervoort J."/>
        </authorList>
    </citation>
    <scope>NUCLEOTIDE SEQUENCE</scope>
</reference>
<dbReference type="SUPFAM" id="SSF55785">
    <property type="entry name" value="PYP-like sensor domain (PAS domain)"/>
    <property type="match status" value="2"/>
</dbReference>
<dbReference type="SMART" id="SM00267">
    <property type="entry name" value="GGDEF"/>
    <property type="match status" value="1"/>
</dbReference>
<reference evidence="6" key="5">
    <citation type="submission" date="2025-08" db="UniProtKB">
        <authorList>
            <consortium name="RefSeq"/>
        </authorList>
    </citation>
    <scope>IDENTIFICATION</scope>
</reference>
<sequence length="544" mass="58597">MALFMLSAWMLAWCFIWLVGSWHAGQAFVALAAPVFLGLTGLLFVPRWRAALFGRIGAGADDGDRPRDTSLRAAPAASAGPSREDAPPTVPAPDDFACPAPDVVCSLRNEAALPGVLDQLHLVLFRADADGRVIYMNRAWEDLCGHAVADTLGKPLQAFVHPSEAAAIARGLSAVARGEQDMLGCELRLADAGGRPVRALLRVQPCLAPGGAITGLVGTIERVNRRGGDERNGTARHQINTLLANVPGMVYRSRNDPSWTMEFVSDGCVDLTGYEPWELLENRRVSFGDLIHTGDREFVWTQVQAHVAKREAYQIAYRITDAAGRERWVWEQGRGVFSSHGELLAIEGFITDVSERRGAEERARRRIWFEARTGMTGRPIFEALLPWTLQFAQIGGQPCALLCVHLLGLEALTERHGSERAEQVLTAVARRFTPATGAGAVSAWLGNHQFAVLVADFRSVGVARAAVTDPRELVSAVSRYAARLVEALSAPVRVDGARHDVGVAIGIAMSGARYAGADAMLEAAQQAALQAKAIGAGTCEFADE</sequence>
<feature type="domain" description="GGDEF" evidence="4">
    <location>
        <begin position="397"/>
        <end position="544"/>
    </location>
</feature>
<dbReference type="Proteomes" id="UP000675920">
    <property type="component" value="Unplaced"/>
</dbReference>
<dbReference type="InterPro" id="IPR013655">
    <property type="entry name" value="PAS_fold_3"/>
</dbReference>
<keyword evidence="5" id="KW-1185">Reference proteome</keyword>
<dbReference type="InterPro" id="IPR035965">
    <property type="entry name" value="PAS-like_dom_sf"/>
</dbReference>